<organism evidence="2 3">
    <name type="scientific">Streptomyces phaeoluteigriseus</name>
    <dbReference type="NCBI Taxonomy" id="114686"/>
    <lineage>
        <taxon>Bacteria</taxon>
        <taxon>Bacillati</taxon>
        <taxon>Actinomycetota</taxon>
        <taxon>Actinomycetes</taxon>
        <taxon>Kitasatosporales</taxon>
        <taxon>Streptomycetaceae</taxon>
        <taxon>Streptomyces</taxon>
        <taxon>Streptomyces aurantiacus group</taxon>
    </lineage>
</organism>
<keyword evidence="1" id="KW-0812">Transmembrane</keyword>
<proteinExistence type="predicted"/>
<evidence type="ECO:0000256" key="1">
    <source>
        <dbReference type="SAM" id="Phobius"/>
    </source>
</evidence>
<reference evidence="2 3" key="2">
    <citation type="submission" date="2017-02" db="EMBL/GenBank/DDBJ databases">
        <title>Draft genome sequence of Streptomyces phaeoluteigriseus type strain DSM41896.</title>
        <authorList>
            <person name="Salih T.S."/>
            <person name="Algora Gallardo L."/>
            <person name="Melo Santos T."/>
            <person name="Filgueira Martinez S."/>
            <person name="Herron P.R."/>
        </authorList>
    </citation>
    <scope>NUCLEOTIDE SEQUENCE [LARGE SCALE GENOMIC DNA]</scope>
    <source>
        <strain evidence="2 3">DSM 41896</strain>
    </source>
</reference>
<gene>
    <name evidence="2" type="ORF">BM536_028550</name>
</gene>
<evidence type="ECO:0000313" key="2">
    <source>
        <dbReference type="EMBL" id="OQD53419.1"/>
    </source>
</evidence>
<dbReference type="Proteomes" id="UP000184286">
    <property type="component" value="Unassembled WGS sequence"/>
</dbReference>
<keyword evidence="1" id="KW-1133">Transmembrane helix</keyword>
<sequence length="101" mass="10875">MRAVDIPHWSLLLVAGLAVLHALGLVPVVRRLSGLDPAVRFKARLDLLDSVGNLLLLGGLVLGLVVAEPWFRLGFAGFALMATVHAVKGVHLLRARRRSTP</sequence>
<dbReference type="EMBL" id="MPOH02000017">
    <property type="protein sequence ID" value="OQD53419.1"/>
    <property type="molecule type" value="Genomic_DNA"/>
</dbReference>
<evidence type="ECO:0000313" key="3">
    <source>
        <dbReference type="Proteomes" id="UP000184286"/>
    </source>
</evidence>
<feature type="transmembrane region" description="Helical" evidence="1">
    <location>
        <begin position="47"/>
        <end position="67"/>
    </location>
</feature>
<feature type="transmembrane region" description="Helical" evidence="1">
    <location>
        <begin position="6"/>
        <end position="26"/>
    </location>
</feature>
<keyword evidence="1" id="KW-0472">Membrane</keyword>
<protein>
    <submittedName>
        <fullName evidence="2">Uncharacterized protein</fullName>
    </submittedName>
</protein>
<name>A0A1V6MLQ7_9ACTN</name>
<accession>A0A1V6MLQ7</accession>
<reference evidence="3" key="1">
    <citation type="submission" date="2016-11" db="EMBL/GenBank/DDBJ databases">
        <authorList>
            <person name="Schniete J.K."/>
            <person name="Salih T."/>
            <person name="Algora Gallardo L."/>
            <person name="Martinez Fernandez S."/>
            <person name="Herron P.R."/>
        </authorList>
    </citation>
    <scope>NUCLEOTIDE SEQUENCE [LARGE SCALE GENOMIC DNA]</scope>
    <source>
        <strain evidence="3">DSM 41896</strain>
    </source>
</reference>
<feature type="transmembrane region" description="Helical" evidence="1">
    <location>
        <begin position="73"/>
        <end position="93"/>
    </location>
</feature>
<dbReference type="AlphaFoldDB" id="A0A1V6MLQ7"/>
<comment type="caution">
    <text evidence="2">The sequence shown here is derived from an EMBL/GenBank/DDBJ whole genome shotgun (WGS) entry which is preliminary data.</text>
</comment>